<name>G2H0R6_9ENTR</name>
<feature type="signal peptide" evidence="1">
    <location>
        <begin position="1"/>
        <end position="25"/>
    </location>
</feature>
<dbReference type="GO" id="GO:0006457">
    <property type="term" value="P:protein folding"/>
    <property type="evidence" value="ECO:0007669"/>
    <property type="project" value="InterPro"/>
</dbReference>
<sequence length="79" mass="8863">MKSRFKFTLLAMTITLTLNTSQTFAIAEIADKSVTTKTDNNFKTEGEKTSYALGASLGSYMENSFQEQEKLGIKLDKER</sequence>
<dbReference type="Proteomes" id="UP000004116">
    <property type="component" value="Unassembled WGS sequence"/>
</dbReference>
<dbReference type="EMBL" id="AGCA01000385">
    <property type="protein sequence ID" value="EGY28413.1"/>
    <property type="molecule type" value="Genomic_DNA"/>
</dbReference>
<reference evidence="2 3" key="1">
    <citation type="journal article" date="2012" name="Genome Res.">
        <title>Genomic basis of endosymbiont-conferred protection against an insect parasitoid.</title>
        <authorList>
            <person name="Hansen A.K."/>
            <person name="Vorburger C."/>
            <person name="Moran N.A."/>
        </authorList>
    </citation>
    <scope>NUCLEOTIDE SEQUENCE [LARGE SCALE GENOMIC DNA]</scope>
    <source>
        <strain evidence="3">R5.15</strain>
    </source>
</reference>
<proteinExistence type="predicted"/>
<protein>
    <submittedName>
        <fullName evidence="2">Domain amino terminal to FKBP-type peptidyl-prolyl isomerase</fullName>
    </submittedName>
</protein>
<evidence type="ECO:0000313" key="3">
    <source>
        <dbReference type="Proteomes" id="UP000004116"/>
    </source>
</evidence>
<evidence type="ECO:0000313" key="2">
    <source>
        <dbReference type="EMBL" id="EGY28413.1"/>
    </source>
</evidence>
<feature type="chain" id="PRO_5003430727" evidence="1">
    <location>
        <begin position="26"/>
        <end position="79"/>
    </location>
</feature>
<accession>G2H0R6</accession>
<keyword evidence="3" id="KW-1185">Reference proteome</keyword>
<dbReference type="InterPro" id="IPR036944">
    <property type="entry name" value="PPIase_FKBP_N_sf"/>
</dbReference>
<keyword evidence="1" id="KW-0732">Signal</keyword>
<keyword evidence="2" id="KW-0413">Isomerase</keyword>
<organism evidence="2 3">
    <name type="scientific">Candidatus Regiella insecticola 5.15</name>
    <dbReference type="NCBI Taxonomy" id="1005043"/>
    <lineage>
        <taxon>Bacteria</taxon>
        <taxon>Pseudomonadati</taxon>
        <taxon>Pseudomonadota</taxon>
        <taxon>Gammaproteobacteria</taxon>
        <taxon>Enterobacterales</taxon>
        <taxon>Enterobacteriaceae</taxon>
        <taxon>aphid secondary symbionts</taxon>
        <taxon>Candidatus Regiella</taxon>
    </lineage>
</organism>
<dbReference type="AlphaFoldDB" id="G2H0R6"/>
<feature type="non-terminal residue" evidence="2">
    <location>
        <position position="79"/>
    </location>
</feature>
<dbReference type="GO" id="GO:0016853">
    <property type="term" value="F:isomerase activity"/>
    <property type="evidence" value="ECO:0007669"/>
    <property type="project" value="UniProtKB-KW"/>
</dbReference>
<evidence type="ECO:0000256" key="1">
    <source>
        <dbReference type="SAM" id="SignalP"/>
    </source>
</evidence>
<dbReference type="Gene3D" id="1.10.287.460">
    <property type="entry name" value="Peptidyl-prolyl cis-trans isomerase, FKBP-type, N-terminal domain"/>
    <property type="match status" value="1"/>
</dbReference>
<comment type="caution">
    <text evidence="2">The sequence shown here is derived from an EMBL/GenBank/DDBJ whole genome shotgun (WGS) entry which is preliminary data.</text>
</comment>
<gene>
    <name evidence="2" type="ORF">Rin_00016480</name>
</gene>